<keyword evidence="2" id="KW-0238">DNA-binding</keyword>
<evidence type="ECO:0000313" key="6">
    <source>
        <dbReference type="Proteomes" id="UP000464751"/>
    </source>
</evidence>
<reference evidence="5 6" key="1">
    <citation type="submission" date="2020-02" db="EMBL/GenBank/DDBJ databases">
        <authorList>
            <person name="Li G."/>
        </authorList>
    </citation>
    <scope>NUCLEOTIDE SEQUENCE [LARGE SCALE GENOMIC DNA]</scope>
    <source>
        <strain evidence="5 6">DSM 102029</strain>
    </source>
</reference>
<dbReference type="Pfam" id="PF07729">
    <property type="entry name" value="FCD"/>
    <property type="match status" value="1"/>
</dbReference>
<dbReference type="InterPro" id="IPR000524">
    <property type="entry name" value="Tscrpt_reg_HTH_GntR"/>
</dbReference>
<name>A0A6P1YRD9_9HYPH</name>
<accession>A0A6P1YRD9</accession>
<feature type="domain" description="HTH gntR-type" evidence="4">
    <location>
        <begin position="13"/>
        <end position="80"/>
    </location>
</feature>
<evidence type="ECO:0000259" key="4">
    <source>
        <dbReference type="PROSITE" id="PS50949"/>
    </source>
</evidence>
<dbReference type="PANTHER" id="PTHR43537:SF41">
    <property type="entry name" value="TRANSCRIPTIONAL REGULATORY PROTEIN"/>
    <property type="match status" value="1"/>
</dbReference>
<dbReference type="Gene3D" id="1.20.120.530">
    <property type="entry name" value="GntR ligand-binding domain-like"/>
    <property type="match status" value="1"/>
</dbReference>
<evidence type="ECO:0000256" key="1">
    <source>
        <dbReference type="ARBA" id="ARBA00023015"/>
    </source>
</evidence>
<dbReference type="SMART" id="SM00345">
    <property type="entry name" value="HTH_GNTR"/>
    <property type="match status" value="1"/>
</dbReference>
<dbReference type="SMART" id="SM00895">
    <property type="entry name" value="FCD"/>
    <property type="match status" value="1"/>
</dbReference>
<dbReference type="GO" id="GO:0003700">
    <property type="term" value="F:DNA-binding transcription factor activity"/>
    <property type="evidence" value="ECO:0007669"/>
    <property type="project" value="InterPro"/>
</dbReference>
<dbReference type="KEGG" id="apra:G3A50_11730"/>
<keyword evidence="1" id="KW-0805">Transcription regulation</keyword>
<evidence type="ECO:0000256" key="2">
    <source>
        <dbReference type="ARBA" id="ARBA00023125"/>
    </source>
</evidence>
<dbReference type="InterPro" id="IPR011711">
    <property type="entry name" value="GntR_C"/>
</dbReference>
<dbReference type="SUPFAM" id="SSF46785">
    <property type="entry name" value="Winged helix' DNA-binding domain"/>
    <property type="match status" value="1"/>
</dbReference>
<proteinExistence type="predicted"/>
<dbReference type="Gene3D" id="1.10.10.10">
    <property type="entry name" value="Winged helix-like DNA-binding domain superfamily/Winged helix DNA-binding domain"/>
    <property type="match status" value="1"/>
</dbReference>
<dbReference type="InterPro" id="IPR036390">
    <property type="entry name" value="WH_DNA-bd_sf"/>
</dbReference>
<evidence type="ECO:0000313" key="5">
    <source>
        <dbReference type="EMBL" id="QIB34304.1"/>
    </source>
</evidence>
<dbReference type="PANTHER" id="PTHR43537">
    <property type="entry name" value="TRANSCRIPTIONAL REGULATOR, GNTR FAMILY"/>
    <property type="match status" value="1"/>
</dbReference>
<dbReference type="SUPFAM" id="SSF48008">
    <property type="entry name" value="GntR ligand-binding domain-like"/>
    <property type="match status" value="1"/>
</dbReference>
<dbReference type="Pfam" id="PF00392">
    <property type="entry name" value="GntR"/>
    <property type="match status" value="1"/>
</dbReference>
<dbReference type="GO" id="GO:0003677">
    <property type="term" value="F:DNA binding"/>
    <property type="evidence" value="ECO:0007669"/>
    <property type="project" value="UniProtKB-KW"/>
</dbReference>
<dbReference type="InterPro" id="IPR008920">
    <property type="entry name" value="TF_FadR/GntR_C"/>
</dbReference>
<keyword evidence="6" id="KW-1185">Reference proteome</keyword>
<dbReference type="Proteomes" id="UP000464751">
    <property type="component" value="Chromosome"/>
</dbReference>
<organism evidence="5 6">
    <name type="scientific">Ancylobacter pratisalsi</name>
    <dbReference type="NCBI Taxonomy" id="1745854"/>
    <lineage>
        <taxon>Bacteria</taxon>
        <taxon>Pseudomonadati</taxon>
        <taxon>Pseudomonadota</taxon>
        <taxon>Alphaproteobacteria</taxon>
        <taxon>Hyphomicrobiales</taxon>
        <taxon>Xanthobacteraceae</taxon>
        <taxon>Ancylobacter</taxon>
    </lineage>
</organism>
<gene>
    <name evidence="5" type="ORF">G3A50_11730</name>
</gene>
<sequence length="233" mass="26404">MVKVRATDIAQMASASDVIFDALREAIAKGDIAEGQTLRQDHIARMFNVSRIPVREALTRLEEQGLVTTQRYRGAVVTTLSTDEIREIFEFRALLEPEVLRYSVERISDEGLENAKRFAHAFSTETDSSHWGELNRGFHYSLYEASGRPYYLQTISAALDRVDRYLRAQLVLTSGMERARREHEGILDACIRRDADEAARLTREHILGASVSLIEFLQRTRTRTGDDAGAERG</sequence>
<dbReference type="CDD" id="cd07377">
    <property type="entry name" value="WHTH_GntR"/>
    <property type="match status" value="1"/>
</dbReference>
<dbReference type="EMBL" id="CP048630">
    <property type="protein sequence ID" value="QIB34304.1"/>
    <property type="molecule type" value="Genomic_DNA"/>
</dbReference>
<keyword evidence="3" id="KW-0804">Transcription</keyword>
<evidence type="ECO:0000256" key="3">
    <source>
        <dbReference type="ARBA" id="ARBA00023163"/>
    </source>
</evidence>
<dbReference type="AlphaFoldDB" id="A0A6P1YRD9"/>
<dbReference type="PROSITE" id="PS50949">
    <property type="entry name" value="HTH_GNTR"/>
    <property type="match status" value="1"/>
</dbReference>
<protein>
    <submittedName>
        <fullName evidence="5">GntR family transcriptional regulator</fullName>
    </submittedName>
</protein>
<dbReference type="InterPro" id="IPR036388">
    <property type="entry name" value="WH-like_DNA-bd_sf"/>
</dbReference>